<accession>B1WQP3</accession>
<dbReference type="Proteomes" id="UP000001203">
    <property type="component" value="Chromosome circular"/>
</dbReference>
<dbReference type="HOGENOM" id="CLU_3381467_0_0_3"/>
<keyword evidence="2" id="KW-1185">Reference proteome</keyword>
<gene>
    <name evidence="1" type="ordered locus">cce_3997</name>
</gene>
<proteinExistence type="predicted"/>
<evidence type="ECO:0000313" key="1">
    <source>
        <dbReference type="EMBL" id="ACB53345.1"/>
    </source>
</evidence>
<dbReference type="EMBL" id="CP000806">
    <property type="protein sequence ID" value="ACB53345.1"/>
    <property type="molecule type" value="Genomic_DNA"/>
</dbReference>
<dbReference type="KEGG" id="cyt:cce_3997"/>
<reference evidence="1 2" key="1">
    <citation type="journal article" date="2008" name="Proc. Natl. Acad. Sci. U.S.A.">
        <title>The genome of Cyanothece 51142, a unicellular diazotrophic cyanobacterium important in the marine nitrogen cycle.</title>
        <authorList>
            <person name="Welsh E.A."/>
            <person name="Liberton M."/>
            <person name="Stoeckel J."/>
            <person name="Loh T."/>
            <person name="Elvitigala T."/>
            <person name="Wang C."/>
            <person name="Wollam A."/>
            <person name="Fulton R.S."/>
            <person name="Clifton S.W."/>
            <person name="Jacobs J.M."/>
            <person name="Aurora R."/>
            <person name="Ghosh B.K."/>
            <person name="Sherman L.A."/>
            <person name="Smith R.D."/>
            <person name="Wilson R.K."/>
            <person name="Pakrasi H.B."/>
        </authorList>
    </citation>
    <scope>NUCLEOTIDE SEQUENCE [LARGE SCALE GENOMIC DNA]</scope>
    <source>
        <strain evidence="2">ATCC 51142 / BH68</strain>
    </source>
</reference>
<organism evidence="1 2">
    <name type="scientific">Crocosphaera subtropica (strain ATCC 51142 / BH68)</name>
    <name type="common">Cyanothece sp. (strain ATCC 51142)</name>
    <dbReference type="NCBI Taxonomy" id="43989"/>
    <lineage>
        <taxon>Bacteria</taxon>
        <taxon>Bacillati</taxon>
        <taxon>Cyanobacteriota</taxon>
        <taxon>Cyanophyceae</taxon>
        <taxon>Oscillatoriophycideae</taxon>
        <taxon>Chroococcales</taxon>
        <taxon>Aphanothecaceae</taxon>
        <taxon>Crocosphaera</taxon>
        <taxon>Crocosphaera subtropica</taxon>
    </lineage>
</organism>
<sequence>MGRLFSILTIFRDFLFKFSELVETNWENQSLDL</sequence>
<evidence type="ECO:0000313" key="2">
    <source>
        <dbReference type="Proteomes" id="UP000001203"/>
    </source>
</evidence>
<name>B1WQP3_CROS5</name>
<protein>
    <submittedName>
        <fullName evidence="1">Uncharacterized protein</fullName>
    </submittedName>
</protein>
<dbReference type="STRING" id="43989.cce_3997"/>
<dbReference type="AlphaFoldDB" id="B1WQP3"/>